<dbReference type="InterPro" id="IPR001242">
    <property type="entry name" value="Condensation_dom"/>
</dbReference>
<organism evidence="3 4">
    <name type="scientific">Nocardia amamiensis</name>
    <dbReference type="NCBI Taxonomy" id="404578"/>
    <lineage>
        <taxon>Bacteria</taxon>
        <taxon>Bacillati</taxon>
        <taxon>Actinomycetota</taxon>
        <taxon>Actinomycetes</taxon>
        <taxon>Mycobacteriales</taxon>
        <taxon>Nocardiaceae</taxon>
        <taxon>Nocardia</taxon>
    </lineage>
</organism>
<dbReference type="Gene3D" id="3.30.559.10">
    <property type="entry name" value="Chloramphenicol acetyltransferase-like domain"/>
    <property type="match status" value="1"/>
</dbReference>
<sequence length="570" mass="62900">MDRLDFGGNGVAGGKRAAMSASGEGLFPLSPAQLGIWYAQHVDPQVPITVALYVDLHGELDVSMLERALIDTSHELGSWFLRVIEHDGEPWQWVDSSIADSDGVEHVDFRNADDPVATATEWMRADYSRPLNIVTDRLIKVAALQLDDDHWFWYARAHHIALDGFGAMTNVRRIAQLYTAYDNGTEPTPSEAVDQRTLVESEFDYRESEEFASDKEYWAQRVAGLEAGTSLVGRSAAPAPLNRIASAVLSDEQNGLLEAASTRLAPSRPGLLIAAFATYMAQWTGSEDVVLSLPVTARTTRAMRRSGGAVSNIVPLRLRVGYDTTIADLLQQIQTEVMNALSHQRYRHEDIRRDNVGDGAVDRGYFGPWINIMLFLDELMLGPMSGRLHVLSTGSIEDLGVNFYQSQGGAGSRIDFETNPNLYTEGETREHHSRFLEFFGRFLAADADTAVWSLDVTTGDERERTLLEWNDSEQDVPETTLAALLDAQMPLTPDNIALDFEGTTLAHPSPDRHPSSSRSATLTYSEFHARVNRLARFLIADGVGPESLVALGMRRSLELVIGMHAVVKAG</sequence>
<dbReference type="EMBL" id="JADLQX010000101">
    <property type="protein sequence ID" value="MBF6303005.1"/>
    <property type="molecule type" value="Genomic_DNA"/>
</dbReference>
<dbReference type="SUPFAM" id="SSF56801">
    <property type="entry name" value="Acetyl-CoA synthetase-like"/>
    <property type="match status" value="1"/>
</dbReference>
<feature type="domain" description="Condensation" evidence="2">
    <location>
        <begin position="26"/>
        <end position="372"/>
    </location>
</feature>
<dbReference type="SUPFAM" id="SSF52777">
    <property type="entry name" value="CoA-dependent acyltransferases"/>
    <property type="match status" value="2"/>
</dbReference>
<dbReference type="Pfam" id="PF00501">
    <property type="entry name" value="AMP-binding"/>
    <property type="match status" value="1"/>
</dbReference>
<feature type="domain" description="AMP-dependent synthetase/ligase" evidence="1">
    <location>
        <begin position="513"/>
        <end position="570"/>
    </location>
</feature>
<name>A0ABS0D3K1_9NOCA</name>
<dbReference type="PANTHER" id="PTHR45527:SF1">
    <property type="entry name" value="FATTY ACID SYNTHASE"/>
    <property type="match status" value="1"/>
</dbReference>
<dbReference type="InterPro" id="IPR023213">
    <property type="entry name" value="CAT-like_dom_sf"/>
</dbReference>
<protein>
    <submittedName>
        <fullName evidence="3">AMP-binding protein</fullName>
    </submittedName>
</protein>
<evidence type="ECO:0000313" key="4">
    <source>
        <dbReference type="Proteomes" id="UP000702209"/>
    </source>
</evidence>
<dbReference type="Gene3D" id="3.30.559.30">
    <property type="entry name" value="Nonribosomal peptide synthetase, condensation domain"/>
    <property type="match status" value="1"/>
</dbReference>
<proteinExistence type="predicted"/>
<dbReference type="PANTHER" id="PTHR45527">
    <property type="entry name" value="NONRIBOSOMAL PEPTIDE SYNTHETASE"/>
    <property type="match status" value="1"/>
</dbReference>
<dbReference type="InterPro" id="IPR042099">
    <property type="entry name" value="ANL_N_sf"/>
</dbReference>
<gene>
    <name evidence="3" type="ORF">IU459_36690</name>
</gene>
<dbReference type="Proteomes" id="UP000702209">
    <property type="component" value="Unassembled WGS sequence"/>
</dbReference>
<feature type="non-terminal residue" evidence="3">
    <location>
        <position position="570"/>
    </location>
</feature>
<accession>A0ABS0D3K1</accession>
<dbReference type="Pfam" id="PF00668">
    <property type="entry name" value="Condensation"/>
    <property type="match status" value="1"/>
</dbReference>
<dbReference type="InterPro" id="IPR000873">
    <property type="entry name" value="AMP-dep_synth/lig_dom"/>
</dbReference>
<keyword evidence="4" id="KW-1185">Reference proteome</keyword>
<evidence type="ECO:0000259" key="2">
    <source>
        <dbReference type="Pfam" id="PF00668"/>
    </source>
</evidence>
<reference evidence="3 4" key="1">
    <citation type="submission" date="2020-10" db="EMBL/GenBank/DDBJ databases">
        <title>Identification of Nocardia species via Next-generation sequencing and recognition of intraspecies genetic diversity.</title>
        <authorList>
            <person name="Li P."/>
            <person name="Li P."/>
            <person name="Lu B."/>
        </authorList>
    </citation>
    <scope>NUCLEOTIDE SEQUENCE [LARGE SCALE GENOMIC DNA]</scope>
    <source>
        <strain evidence="3 4">BJ06-0157</strain>
    </source>
</reference>
<evidence type="ECO:0000259" key="1">
    <source>
        <dbReference type="Pfam" id="PF00501"/>
    </source>
</evidence>
<evidence type="ECO:0000313" key="3">
    <source>
        <dbReference type="EMBL" id="MBF6303005.1"/>
    </source>
</evidence>
<dbReference type="Gene3D" id="3.40.50.12780">
    <property type="entry name" value="N-terminal domain of ligase-like"/>
    <property type="match status" value="1"/>
</dbReference>
<comment type="caution">
    <text evidence="3">The sequence shown here is derived from an EMBL/GenBank/DDBJ whole genome shotgun (WGS) entry which is preliminary data.</text>
</comment>